<proteinExistence type="predicted"/>
<comment type="caution">
    <text evidence="2">The sequence shown here is derived from an EMBL/GenBank/DDBJ whole genome shotgun (WGS) entry which is preliminary data.</text>
</comment>
<dbReference type="SUPFAM" id="SSF141322">
    <property type="entry name" value="NfeD domain-like"/>
    <property type="match status" value="1"/>
</dbReference>
<dbReference type="Pfam" id="PF01957">
    <property type="entry name" value="NfeD"/>
    <property type="match status" value="1"/>
</dbReference>
<evidence type="ECO:0000313" key="3">
    <source>
        <dbReference type="Proteomes" id="UP000182448"/>
    </source>
</evidence>
<evidence type="ECO:0000313" key="2">
    <source>
        <dbReference type="EMBL" id="SCB77830.1"/>
    </source>
</evidence>
<keyword evidence="3" id="KW-1185">Reference proteome</keyword>
<dbReference type="InterPro" id="IPR002810">
    <property type="entry name" value="NfeD-like_C"/>
</dbReference>
<evidence type="ECO:0000259" key="1">
    <source>
        <dbReference type="Pfam" id="PF01957"/>
    </source>
</evidence>
<dbReference type="Gene3D" id="2.40.50.140">
    <property type="entry name" value="Nucleic acid-binding proteins"/>
    <property type="match status" value="1"/>
</dbReference>
<feature type="domain" description="NfeD-like C-terminal" evidence="1">
    <location>
        <begin position="19"/>
        <end position="73"/>
    </location>
</feature>
<dbReference type="InterPro" id="IPR012340">
    <property type="entry name" value="NA-bd_OB-fold"/>
</dbReference>
<reference evidence="2 3" key="1">
    <citation type="submission" date="2016-08" db="EMBL/GenBank/DDBJ databases">
        <authorList>
            <person name="Varghese N."/>
            <person name="Submissions Spin"/>
        </authorList>
    </citation>
    <scope>NUCLEOTIDE SEQUENCE [LARGE SCALE GENOMIC DNA]</scope>
    <source>
        <strain evidence="2 3">R-53116</strain>
    </source>
</reference>
<organism evidence="2 3">
    <name type="scientific">Weissella hellenica</name>
    <dbReference type="NCBI Taxonomy" id="46256"/>
    <lineage>
        <taxon>Bacteria</taxon>
        <taxon>Bacillati</taxon>
        <taxon>Bacillota</taxon>
        <taxon>Bacilli</taxon>
        <taxon>Lactobacillales</taxon>
        <taxon>Lactobacillaceae</taxon>
        <taxon>Weissella</taxon>
    </lineage>
</organism>
<protein>
    <submittedName>
        <fullName evidence="2">NfeD-like C-terminal, partner-binding</fullName>
    </submittedName>
</protein>
<name>A0ABY0JZ94_WEIHE</name>
<sequence length="81" mass="9304">MLKKRLNMVKTIMNYNFDNRLLDRAFTLSTDNYADGFVKLNGIYYRVAASEKLTWGDEVIIVGVQGNTIRIEKGESKNDII</sequence>
<dbReference type="EMBL" id="FMAW01000002">
    <property type="protein sequence ID" value="SCB77830.1"/>
    <property type="molecule type" value="Genomic_DNA"/>
</dbReference>
<accession>A0ABY0JZ94</accession>
<dbReference type="Proteomes" id="UP000182448">
    <property type="component" value="Unassembled WGS sequence"/>
</dbReference>
<gene>
    <name evidence="2" type="ORF">GA0061075_10292</name>
</gene>